<keyword evidence="11" id="KW-1185">Reference proteome</keyword>
<keyword evidence="4 8" id="KW-0479">Metal-binding</keyword>
<organism evidence="10 11">
    <name type="scientific">Phomopsis amygdali</name>
    <name type="common">Fusicoccum amygdali</name>
    <dbReference type="NCBI Taxonomy" id="1214568"/>
    <lineage>
        <taxon>Eukaryota</taxon>
        <taxon>Fungi</taxon>
        <taxon>Dikarya</taxon>
        <taxon>Ascomycota</taxon>
        <taxon>Pezizomycotina</taxon>
        <taxon>Sordariomycetes</taxon>
        <taxon>Sordariomycetidae</taxon>
        <taxon>Diaporthales</taxon>
        <taxon>Diaporthaceae</taxon>
        <taxon>Diaporthe</taxon>
    </lineage>
</organism>
<evidence type="ECO:0000256" key="2">
    <source>
        <dbReference type="ARBA" id="ARBA00010617"/>
    </source>
</evidence>
<dbReference type="InterPro" id="IPR036396">
    <property type="entry name" value="Cyt_P450_sf"/>
</dbReference>
<dbReference type="CDD" id="cd11062">
    <property type="entry name" value="CYP58-like"/>
    <property type="match status" value="1"/>
</dbReference>
<dbReference type="InterPro" id="IPR001128">
    <property type="entry name" value="Cyt_P450"/>
</dbReference>
<evidence type="ECO:0000256" key="8">
    <source>
        <dbReference type="PIRSR" id="PIRSR602401-1"/>
    </source>
</evidence>
<keyword evidence="3 8" id="KW-0349">Heme</keyword>
<evidence type="ECO:0000313" key="11">
    <source>
        <dbReference type="Proteomes" id="UP001265746"/>
    </source>
</evidence>
<dbReference type="InterPro" id="IPR017972">
    <property type="entry name" value="Cyt_P450_CS"/>
</dbReference>
<dbReference type="SUPFAM" id="SSF48264">
    <property type="entry name" value="Cytochrome P450"/>
    <property type="match status" value="1"/>
</dbReference>
<dbReference type="InterPro" id="IPR050121">
    <property type="entry name" value="Cytochrome_P450_monoxygenase"/>
</dbReference>
<feature type="binding site" description="axial binding residue" evidence="8">
    <location>
        <position position="436"/>
    </location>
    <ligand>
        <name>heme</name>
        <dbReference type="ChEBI" id="CHEBI:30413"/>
    </ligand>
    <ligandPart>
        <name>Fe</name>
        <dbReference type="ChEBI" id="CHEBI:18248"/>
    </ligandPart>
</feature>
<accession>A0AAD9W5J8</accession>
<gene>
    <name evidence="10" type="ORF">N8I77_006260</name>
</gene>
<keyword evidence="7 9" id="KW-0503">Monooxygenase</keyword>
<reference evidence="10" key="1">
    <citation type="submission" date="2023-06" db="EMBL/GenBank/DDBJ databases">
        <authorList>
            <person name="Noh H."/>
        </authorList>
    </citation>
    <scope>NUCLEOTIDE SEQUENCE</scope>
    <source>
        <strain evidence="10">DUCC20226</strain>
    </source>
</reference>
<evidence type="ECO:0000313" key="10">
    <source>
        <dbReference type="EMBL" id="KAK2607597.1"/>
    </source>
</evidence>
<dbReference type="Gene3D" id="1.10.630.10">
    <property type="entry name" value="Cytochrome P450"/>
    <property type="match status" value="1"/>
</dbReference>
<comment type="similarity">
    <text evidence="2 9">Belongs to the cytochrome P450 family.</text>
</comment>
<evidence type="ECO:0000256" key="4">
    <source>
        <dbReference type="ARBA" id="ARBA00022723"/>
    </source>
</evidence>
<dbReference type="GO" id="GO:0020037">
    <property type="term" value="F:heme binding"/>
    <property type="evidence" value="ECO:0007669"/>
    <property type="project" value="InterPro"/>
</dbReference>
<dbReference type="PANTHER" id="PTHR24305:SF157">
    <property type="entry name" value="N-ACETYLTRYPTOPHAN 6-HYDROXYLASE IVOC-RELATED"/>
    <property type="match status" value="1"/>
</dbReference>
<dbReference type="PRINTS" id="PR00463">
    <property type="entry name" value="EP450I"/>
</dbReference>
<evidence type="ECO:0000256" key="1">
    <source>
        <dbReference type="ARBA" id="ARBA00001971"/>
    </source>
</evidence>
<dbReference type="GO" id="GO:0005506">
    <property type="term" value="F:iron ion binding"/>
    <property type="evidence" value="ECO:0007669"/>
    <property type="project" value="InterPro"/>
</dbReference>
<keyword evidence="6 8" id="KW-0408">Iron</keyword>
<dbReference type="GO" id="GO:0004497">
    <property type="term" value="F:monooxygenase activity"/>
    <property type="evidence" value="ECO:0007669"/>
    <property type="project" value="UniProtKB-KW"/>
</dbReference>
<evidence type="ECO:0000256" key="7">
    <source>
        <dbReference type="ARBA" id="ARBA00023033"/>
    </source>
</evidence>
<dbReference type="Pfam" id="PF00067">
    <property type="entry name" value="p450"/>
    <property type="match status" value="1"/>
</dbReference>
<dbReference type="Proteomes" id="UP001265746">
    <property type="component" value="Unassembled WGS sequence"/>
</dbReference>
<keyword evidence="5 9" id="KW-0560">Oxidoreductase</keyword>
<proteinExistence type="inferred from homology"/>
<dbReference type="PANTHER" id="PTHR24305">
    <property type="entry name" value="CYTOCHROME P450"/>
    <property type="match status" value="1"/>
</dbReference>
<dbReference type="PROSITE" id="PS00086">
    <property type="entry name" value="CYTOCHROME_P450"/>
    <property type="match status" value="1"/>
</dbReference>
<dbReference type="GO" id="GO:0016705">
    <property type="term" value="F:oxidoreductase activity, acting on paired donors, with incorporation or reduction of molecular oxygen"/>
    <property type="evidence" value="ECO:0007669"/>
    <property type="project" value="InterPro"/>
</dbReference>
<dbReference type="AlphaFoldDB" id="A0AAD9W5J8"/>
<evidence type="ECO:0000256" key="9">
    <source>
        <dbReference type="RuleBase" id="RU000461"/>
    </source>
</evidence>
<evidence type="ECO:0000256" key="6">
    <source>
        <dbReference type="ARBA" id="ARBA00023004"/>
    </source>
</evidence>
<sequence>MGAVSFYRLYLSPLRKIPGPPLGIITYWYELFYDVWPGIGQYTEKIGELHNKYGPIIRINPHEVHIKDHTFYTSLYVERAKRRSHKWTFTSAGFDLYGSVLVTPDHDIHSRWRASLNPFFGKSTVLKVEYIIQDKVERLCKRLEEWKGKSAPVNLNYAFSAVANDIVSTYLFARPYGTLDVPDFDPNWEDVVLKFAATAHLMNHFSFIQPIAKLLPRSVLALIDPRMLRIFEREKMLEGQIKEILDGNNKDYMKNYVNGHGTIFHDIIFNSNLPPRDLELERLRDEGQGLVMAGTITTSRSLYMMAYFILAKPGVLRKLRDELREPMKDYPVVRPKWTELEQLPYLSAVIKEGLRLGHGSSHRLARVFPDYDLPYGDLIIPRNTPIGMSGAFMQEHPVIFENPTDFDPERWLRASPEELVEMNRCNVPFGKGSRGCMGINLAHAELFNVIAAIFRPGWLEMELFETTEKDVRRKHDFMADQPDLNSKGVRVLIK</sequence>
<comment type="cofactor">
    <cofactor evidence="1 8">
        <name>heme</name>
        <dbReference type="ChEBI" id="CHEBI:30413"/>
    </cofactor>
</comment>
<evidence type="ECO:0000256" key="3">
    <source>
        <dbReference type="ARBA" id="ARBA00022617"/>
    </source>
</evidence>
<name>A0AAD9W5J8_PHOAM</name>
<dbReference type="InterPro" id="IPR002401">
    <property type="entry name" value="Cyt_P450_E_grp-I"/>
</dbReference>
<evidence type="ECO:0000256" key="5">
    <source>
        <dbReference type="ARBA" id="ARBA00023002"/>
    </source>
</evidence>
<dbReference type="PRINTS" id="PR00385">
    <property type="entry name" value="P450"/>
</dbReference>
<comment type="caution">
    <text evidence="10">The sequence shown here is derived from an EMBL/GenBank/DDBJ whole genome shotgun (WGS) entry which is preliminary data.</text>
</comment>
<dbReference type="EMBL" id="JAUJFL010000003">
    <property type="protein sequence ID" value="KAK2607597.1"/>
    <property type="molecule type" value="Genomic_DNA"/>
</dbReference>
<protein>
    <submittedName>
        <fullName evidence="10">Uncharacterized protein</fullName>
    </submittedName>
</protein>